<evidence type="ECO:0000256" key="2">
    <source>
        <dbReference type="ARBA" id="ARBA00022598"/>
    </source>
</evidence>
<reference evidence="7 8" key="1">
    <citation type="submission" date="2018-05" db="EMBL/GenBank/DDBJ databases">
        <title>Complete Genome Sequence of the Nonylphenol-Degrading Bacterium Sphingobium amiense DSM 16289T.</title>
        <authorList>
            <person name="Ootsuka M."/>
            <person name="Nishizawa T."/>
            <person name="Ohta H."/>
        </authorList>
    </citation>
    <scope>NUCLEOTIDE SEQUENCE [LARGE SCALE GENOMIC DNA]</scope>
    <source>
        <strain evidence="7 8">DSM 16289</strain>
    </source>
</reference>
<evidence type="ECO:0000313" key="7">
    <source>
        <dbReference type="EMBL" id="BBD99180.1"/>
    </source>
</evidence>
<keyword evidence="4" id="KW-0443">Lipid metabolism</keyword>
<organism evidence="7 8">
    <name type="scientific">Sphingobium amiense</name>
    <dbReference type="NCBI Taxonomy" id="135719"/>
    <lineage>
        <taxon>Bacteria</taxon>
        <taxon>Pseudomonadati</taxon>
        <taxon>Pseudomonadota</taxon>
        <taxon>Alphaproteobacteria</taxon>
        <taxon>Sphingomonadales</taxon>
        <taxon>Sphingomonadaceae</taxon>
        <taxon>Sphingobium</taxon>
    </lineage>
</organism>
<dbReference type="GO" id="GO:0016874">
    <property type="term" value="F:ligase activity"/>
    <property type="evidence" value="ECO:0007669"/>
    <property type="project" value="UniProtKB-KW"/>
</dbReference>
<dbReference type="Pfam" id="PF00501">
    <property type="entry name" value="AMP-binding"/>
    <property type="match status" value="1"/>
</dbReference>
<dbReference type="CDD" id="cd12119">
    <property type="entry name" value="ttLC_FACS_AlkK_like"/>
    <property type="match status" value="1"/>
</dbReference>
<dbReference type="PANTHER" id="PTHR43859:SF4">
    <property type="entry name" value="BUTANOATE--COA LIGASE AAE1-RELATED"/>
    <property type="match status" value="1"/>
</dbReference>
<evidence type="ECO:0000313" key="8">
    <source>
        <dbReference type="Proteomes" id="UP000279959"/>
    </source>
</evidence>
<protein>
    <submittedName>
        <fullName evidence="7">Long-chain fatty acid--CoA ligase</fullName>
    </submittedName>
</protein>
<dbReference type="InterPro" id="IPR020845">
    <property type="entry name" value="AMP-binding_CS"/>
</dbReference>
<dbReference type="PROSITE" id="PS00455">
    <property type="entry name" value="AMP_BINDING"/>
    <property type="match status" value="1"/>
</dbReference>
<dbReference type="NCBIfam" id="NF004837">
    <property type="entry name" value="PRK06187.1"/>
    <property type="match status" value="1"/>
</dbReference>
<feature type="domain" description="AMP-dependent synthetase/ligase" evidence="5">
    <location>
        <begin position="23"/>
        <end position="395"/>
    </location>
</feature>
<dbReference type="GO" id="GO:0006631">
    <property type="term" value="P:fatty acid metabolic process"/>
    <property type="evidence" value="ECO:0007669"/>
    <property type="project" value="UniProtKB-KW"/>
</dbReference>
<dbReference type="Gene3D" id="3.40.50.12780">
    <property type="entry name" value="N-terminal domain of ligase-like"/>
    <property type="match status" value="1"/>
</dbReference>
<sequence length="539" mass="58523">MAREAQFRPMQHWPLTVDKFIDHAARWHGQTEIVSRGNDGMVSRTCWADLRLKAKRISNALLAEGIQPGDRVGTLSMNSADHLAAWFGIMGIGAVCHTLNPRLAAEQLEYIVRHAGDQIIFADAEFAPLISAAAAPNPAVRRIIWLDGDGPEGLGAFISPHGEDCAWGEFHEDSPAGLCYTSGTTGNPKGVMYTHRSNYLHTLMAMQPDALDLSARDVWLPVVPMFHANAWGLTFAAAAVGAKLVLPGRHVDGESLYNLMEAEGVTVTAGVPTVWQSLLNHMDARGVNLDKLTRALVGGAACSQALYLAFEKRNILVQHNWGMTETSPLGTACTLTTNVAALPAEAQLRQRLKQGRVAIGVDMRIVNERGEAMPHDGRSPGFLQVRGHSIVDTYFGAGRSALDADGFFDTGDVATIDAMGYMQITDRAKDVIKSGGEWISSVDMENAVLMHPAAEAAAVIAIPHPKWDERPLLMVKAKPGCLISEEDVRQHLARQFAKWELPDIILFVSTVPLGATGKIDKKLLRDRYATGGVHALMEL</sequence>
<dbReference type="Proteomes" id="UP000279959">
    <property type="component" value="Chromosome"/>
</dbReference>
<feature type="domain" description="AMP-binding enzyme C-terminal" evidence="6">
    <location>
        <begin position="444"/>
        <end position="518"/>
    </location>
</feature>
<dbReference type="EMBL" id="AP018664">
    <property type="protein sequence ID" value="BBD99180.1"/>
    <property type="molecule type" value="Genomic_DNA"/>
</dbReference>
<proteinExistence type="inferred from homology"/>
<dbReference type="InterPro" id="IPR025110">
    <property type="entry name" value="AMP-bd_C"/>
</dbReference>
<keyword evidence="8" id="KW-1185">Reference proteome</keyword>
<evidence type="ECO:0000259" key="5">
    <source>
        <dbReference type="Pfam" id="PF00501"/>
    </source>
</evidence>
<evidence type="ECO:0000256" key="1">
    <source>
        <dbReference type="ARBA" id="ARBA00006432"/>
    </source>
</evidence>
<keyword evidence="3" id="KW-0276">Fatty acid metabolism</keyword>
<evidence type="ECO:0000256" key="3">
    <source>
        <dbReference type="ARBA" id="ARBA00022832"/>
    </source>
</evidence>
<dbReference type="SUPFAM" id="SSF56801">
    <property type="entry name" value="Acetyl-CoA synthetase-like"/>
    <property type="match status" value="1"/>
</dbReference>
<dbReference type="KEGG" id="sami:SAMIE_1026810"/>
<evidence type="ECO:0000256" key="4">
    <source>
        <dbReference type="ARBA" id="ARBA00023098"/>
    </source>
</evidence>
<evidence type="ECO:0000259" key="6">
    <source>
        <dbReference type="Pfam" id="PF13193"/>
    </source>
</evidence>
<name>A0A494WE40_9SPHN</name>
<dbReference type="InterPro" id="IPR042099">
    <property type="entry name" value="ANL_N_sf"/>
</dbReference>
<dbReference type="Gene3D" id="3.30.300.30">
    <property type="match status" value="1"/>
</dbReference>
<dbReference type="PANTHER" id="PTHR43859">
    <property type="entry name" value="ACYL-ACTIVATING ENZYME"/>
    <property type="match status" value="1"/>
</dbReference>
<keyword evidence="2 7" id="KW-0436">Ligase</keyword>
<dbReference type="AlphaFoldDB" id="A0A494WE40"/>
<accession>A0A494WE40</accession>
<dbReference type="InterPro" id="IPR045851">
    <property type="entry name" value="AMP-bd_C_sf"/>
</dbReference>
<dbReference type="Pfam" id="PF13193">
    <property type="entry name" value="AMP-binding_C"/>
    <property type="match status" value="1"/>
</dbReference>
<comment type="similarity">
    <text evidence="1">Belongs to the ATP-dependent AMP-binding enzyme family.</text>
</comment>
<gene>
    <name evidence="7" type="ORF">SAMIE_1026810</name>
</gene>
<dbReference type="InterPro" id="IPR000873">
    <property type="entry name" value="AMP-dep_synth/lig_dom"/>
</dbReference>